<dbReference type="AlphaFoldDB" id="A0A2G9Z0Q2"/>
<feature type="transmembrane region" description="Helical" evidence="1">
    <location>
        <begin position="299"/>
        <end position="316"/>
    </location>
</feature>
<name>A0A2G9Z0Q2_9BACT</name>
<keyword evidence="1" id="KW-0812">Transmembrane</keyword>
<gene>
    <name evidence="2" type="ORF">COX34_00720</name>
</gene>
<organism evidence="2 3">
    <name type="scientific">Candidatus Nealsonbacteria bacterium CG23_combo_of_CG06-09_8_20_14_all_36_12</name>
    <dbReference type="NCBI Taxonomy" id="1974718"/>
    <lineage>
        <taxon>Bacteria</taxon>
        <taxon>Candidatus Nealsoniibacteriota</taxon>
    </lineage>
</organism>
<keyword evidence="1" id="KW-1133">Transmembrane helix</keyword>
<evidence type="ECO:0000313" key="2">
    <source>
        <dbReference type="EMBL" id="PIP25052.1"/>
    </source>
</evidence>
<comment type="caution">
    <text evidence="2">The sequence shown here is derived from an EMBL/GenBank/DDBJ whole genome shotgun (WGS) entry which is preliminary data.</text>
</comment>
<evidence type="ECO:0000256" key="1">
    <source>
        <dbReference type="SAM" id="Phobius"/>
    </source>
</evidence>
<accession>A0A2G9Z0Q2</accession>
<keyword evidence="1" id="KW-0472">Membrane</keyword>
<proteinExistence type="predicted"/>
<dbReference type="Proteomes" id="UP000228681">
    <property type="component" value="Unassembled WGS sequence"/>
</dbReference>
<evidence type="ECO:0000313" key="3">
    <source>
        <dbReference type="Proteomes" id="UP000228681"/>
    </source>
</evidence>
<dbReference type="EMBL" id="PCRS01000011">
    <property type="protein sequence ID" value="PIP25052.1"/>
    <property type="molecule type" value="Genomic_DNA"/>
</dbReference>
<sequence>MKVFELHFNPKGKEDTIFDSFCYEPINIDEKKLGSLYMAGELKNVLPQNYKLLEDLSSQIKKEYYRTFSRSPEKALIESLKKGNEFLEKLTKEGDVSWLGNLNFAVISLKDYLFQFTKVENILVFLLRGGKITEITENLIREEIEPYPLKVFGNIISGKLSEDDILLILTKEVSEIFQNENLLEDLASLETFTEKKLKELLWKKEKILKEVSGIALLIALTKEPPTFKERIPKLFEFEMEKFSLPRRISEVILWGFIAALSPIKTLILKISRLIKLPALPVLKIPRFQLLRFEKTRKNLILVLIFALVLIIGFYLFQFQEKREIAKIEKNFIQIQEKNQKAENFLILKNYQEANLLFLETWGELSSIEKTLPESEKALNFKNEILVLKGKVESSLSKLNNLIKIEEPELLFNFSQTKLAPQKMVKIGGKLYFFNPATENLFWIDIFKKTGEEIKTERKFNFAQPLNSNSIIFFSKPDILTVFTEPNQFSESKIELPAGDFDFIDFKKFYSNFYLLDKKQGEILKCSLQKCQPWFSKESSKKPENAISLAIDGSIWILNKGDTINRYWGGLYQETLKFDIFPKLEKPTKISIPPTLPYFYILEPAKNRILIIKKSGSPSQVFGEKIWEGEVIKQFQSDKFDNLKDFAISEDGRTIWLLNSLILYQVPLISR</sequence>
<protein>
    <submittedName>
        <fullName evidence="2">Uncharacterized protein</fullName>
    </submittedName>
</protein>
<reference evidence="2 3" key="1">
    <citation type="submission" date="2017-09" db="EMBL/GenBank/DDBJ databases">
        <title>Depth-based differentiation of microbial function through sediment-hosted aquifers and enrichment of novel symbionts in the deep terrestrial subsurface.</title>
        <authorList>
            <person name="Probst A.J."/>
            <person name="Ladd B."/>
            <person name="Jarett J.K."/>
            <person name="Geller-Mcgrath D.E."/>
            <person name="Sieber C.M."/>
            <person name="Emerson J.B."/>
            <person name="Anantharaman K."/>
            <person name="Thomas B.C."/>
            <person name="Malmstrom R."/>
            <person name="Stieglmeier M."/>
            <person name="Klingl A."/>
            <person name="Woyke T."/>
            <person name="Ryan C.M."/>
            <person name="Banfield J.F."/>
        </authorList>
    </citation>
    <scope>NUCLEOTIDE SEQUENCE [LARGE SCALE GENOMIC DNA]</scope>
    <source>
        <strain evidence="2">CG23_combo_of_CG06-09_8_20_14_all_36_12</strain>
    </source>
</reference>
<feature type="transmembrane region" description="Helical" evidence="1">
    <location>
        <begin position="251"/>
        <end position="268"/>
    </location>
</feature>